<accession>A0ABW4TZP2</accession>
<comment type="caution">
    <text evidence="1">The sequence shown here is derived from an EMBL/GenBank/DDBJ whole genome shotgun (WGS) entry which is preliminary data.</text>
</comment>
<proteinExistence type="predicted"/>
<dbReference type="InterPro" id="IPR010263">
    <property type="entry name" value="T6SS_TssK"/>
</dbReference>
<dbReference type="Pfam" id="PF05936">
    <property type="entry name" value="T6SS_VasE"/>
    <property type="match status" value="1"/>
</dbReference>
<dbReference type="Proteomes" id="UP001597400">
    <property type="component" value="Unassembled WGS sequence"/>
</dbReference>
<dbReference type="EMBL" id="JBHUGS010000003">
    <property type="protein sequence ID" value="MFD1951498.1"/>
    <property type="molecule type" value="Genomic_DNA"/>
</dbReference>
<dbReference type="PANTHER" id="PTHR35566:SF1">
    <property type="entry name" value="TYPE VI SECRETION SYSTEM BASEPLATE COMPONENT TSSK1"/>
    <property type="match status" value="1"/>
</dbReference>
<dbReference type="PANTHER" id="PTHR35566">
    <property type="entry name" value="BLR3599 PROTEIN"/>
    <property type="match status" value="1"/>
</dbReference>
<sequence length="446" mass="49281">MLAEGRVAWREGLFLRQQHFQQQDRYLDALMAARSRSARPYPWGLTDLVINEDLAALGKFAVERLSGVLPDGLPFSIPGELPPPAPLDIPADTRDAMIYLTLPAHQPGTVEFRSVGERGDDAVRYLVDMVEVPDVFAEERSREAIEIARPNLAFGLTRDQTYGRVTLGLARIRETSARALVFDRRYIPPVLDSSASLRLKGFLADVIGRAEQRIDELALRAVEATDGGTETIANFLLLQTLNRWQAQLGHLAALPMVHPERLYELFLGMAGELTTLTAGDRRPPAFPAYDHERLQQCFEPVVDVIQAALSAVYDRASMMLPLVEVAQGAYTSRITDPGLYQTGYFFLAVSARASLDDIRSRFPSVAKVGPVQKMRQIVESALTGIALRHAPTPPPQIRAIPGHVYFELDRASEDWAAVAASPALGLHVAGEWPGLKMELWCVKKAP</sequence>
<protein>
    <submittedName>
        <fullName evidence="1">Type VI secretion system baseplate subunit TssK</fullName>
    </submittedName>
</protein>
<dbReference type="NCBIfam" id="TIGR03353">
    <property type="entry name" value="VI_chp_4"/>
    <property type="match status" value="1"/>
</dbReference>
<name>A0ABW4TZP2_9SPHN</name>
<evidence type="ECO:0000313" key="1">
    <source>
        <dbReference type="EMBL" id="MFD1951498.1"/>
    </source>
</evidence>
<organism evidence="1 2">
    <name type="scientific">Sphingomonas arantia</name>
    <dbReference type="NCBI Taxonomy" id="1460676"/>
    <lineage>
        <taxon>Bacteria</taxon>
        <taxon>Pseudomonadati</taxon>
        <taxon>Pseudomonadota</taxon>
        <taxon>Alphaproteobacteria</taxon>
        <taxon>Sphingomonadales</taxon>
        <taxon>Sphingomonadaceae</taxon>
        <taxon>Sphingomonas</taxon>
    </lineage>
</organism>
<dbReference type="RefSeq" id="WP_380930223.1">
    <property type="nucleotide sequence ID" value="NZ_JBHUGS010000003.1"/>
</dbReference>
<reference evidence="2" key="1">
    <citation type="journal article" date="2019" name="Int. J. Syst. Evol. Microbiol.">
        <title>The Global Catalogue of Microorganisms (GCM) 10K type strain sequencing project: providing services to taxonomists for standard genome sequencing and annotation.</title>
        <authorList>
            <consortium name="The Broad Institute Genomics Platform"/>
            <consortium name="The Broad Institute Genome Sequencing Center for Infectious Disease"/>
            <person name="Wu L."/>
            <person name="Ma J."/>
        </authorList>
    </citation>
    <scope>NUCLEOTIDE SEQUENCE [LARGE SCALE GENOMIC DNA]</scope>
    <source>
        <strain evidence="2">CGMCC 1.12702</strain>
    </source>
</reference>
<gene>
    <name evidence="1" type="primary">tssK</name>
    <name evidence="1" type="ORF">ACFSGX_12055</name>
</gene>
<keyword evidence="2" id="KW-1185">Reference proteome</keyword>
<evidence type="ECO:0000313" key="2">
    <source>
        <dbReference type="Proteomes" id="UP001597400"/>
    </source>
</evidence>